<gene>
    <name evidence="2" type="ORF">V6N12_049974</name>
</gene>
<feature type="compositionally biased region" description="Polar residues" evidence="1">
    <location>
        <begin position="90"/>
        <end position="109"/>
    </location>
</feature>
<protein>
    <submittedName>
        <fullName evidence="2">Uncharacterized protein</fullName>
    </submittedName>
</protein>
<sequence>MEKKPSDEKGMVGGVLFCFSLKACRISAGPSLLPPALTEYNRMGKAFNSPTSKNIESGWAFKRTIVAALKLIFFNLLHERDKPPVKRKNQNNVASEASSRSNSLQRDGA</sequence>
<evidence type="ECO:0000313" key="3">
    <source>
        <dbReference type="Proteomes" id="UP001472677"/>
    </source>
</evidence>
<reference evidence="2 3" key="1">
    <citation type="journal article" date="2024" name="G3 (Bethesda)">
        <title>Genome assembly of Hibiscus sabdariffa L. provides insights into metabolisms of medicinal natural products.</title>
        <authorList>
            <person name="Kim T."/>
        </authorList>
    </citation>
    <scope>NUCLEOTIDE SEQUENCE [LARGE SCALE GENOMIC DNA]</scope>
    <source>
        <strain evidence="2">TK-2024</strain>
        <tissue evidence="2">Old leaves</tissue>
    </source>
</reference>
<feature type="region of interest" description="Disordered" evidence="1">
    <location>
        <begin position="83"/>
        <end position="109"/>
    </location>
</feature>
<organism evidence="2 3">
    <name type="scientific">Hibiscus sabdariffa</name>
    <name type="common">roselle</name>
    <dbReference type="NCBI Taxonomy" id="183260"/>
    <lineage>
        <taxon>Eukaryota</taxon>
        <taxon>Viridiplantae</taxon>
        <taxon>Streptophyta</taxon>
        <taxon>Embryophyta</taxon>
        <taxon>Tracheophyta</taxon>
        <taxon>Spermatophyta</taxon>
        <taxon>Magnoliopsida</taxon>
        <taxon>eudicotyledons</taxon>
        <taxon>Gunneridae</taxon>
        <taxon>Pentapetalae</taxon>
        <taxon>rosids</taxon>
        <taxon>malvids</taxon>
        <taxon>Malvales</taxon>
        <taxon>Malvaceae</taxon>
        <taxon>Malvoideae</taxon>
        <taxon>Hibiscus</taxon>
    </lineage>
</organism>
<evidence type="ECO:0000313" key="2">
    <source>
        <dbReference type="EMBL" id="KAK8600116.1"/>
    </source>
</evidence>
<evidence type="ECO:0000256" key="1">
    <source>
        <dbReference type="SAM" id="MobiDB-lite"/>
    </source>
</evidence>
<dbReference type="Proteomes" id="UP001472677">
    <property type="component" value="Unassembled WGS sequence"/>
</dbReference>
<proteinExistence type="predicted"/>
<name>A0ABR2GC04_9ROSI</name>
<accession>A0ABR2GC04</accession>
<dbReference type="EMBL" id="JBBPBM010000001">
    <property type="protein sequence ID" value="KAK8600116.1"/>
    <property type="molecule type" value="Genomic_DNA"/>
</dbReference>
<keyword evidence="3" id="KW-1185">Reference proteome</keyword>
<comment type="caution">
    <text evidence="2">The sequence shown here is derived from an EMBL/GenBank/DDBJ whole genome shotgun (WGS) entry which is preliminary data.</text>
</comment>